<dbReference type="AlphaFoldDB" id="A0A077F607"/>
<name>A0A077F607_9PSED</name>
<accession>A0A077F607</accession>
<organism evidence="1 2">
    <name type="scientific">Pseudomonas alkylphenolica</name>
    <dbReference type="NCBI Taxonomy" id="237609"/>
    <lineage>
        <taxon>Bacteria</taxon>
        <taxon>Pseudomonadati</taxon>
        <taxon>Pseudomonadota</taxon>
        <taxon>Gammaproteobacteria</taxon>
        <taxon>Pseudomonadales</taxon>
        <taxon>Pseudomonadaceae</taxon>
        <taxon>Pseudomonas</taxon>
    </lineage>
</organism>
<dbReference type="HOGENOM" id="CLU_1720802_0_0_6"/>
<dbReference type="Proteomes" id="UP000028931">
    <property type="component" value="Chromosome"/>
</dbReference>
<protein>
    <submittedName>
        <fullName evidence="1">Uncharacterized protein</fullName>
    </submittedName>
</protein>
<proteinExistence type="predicted"/>
<reference evidence="1 2" key="1">
    <citation type="submission" date="2014-07" db="EMBL/GenBank/DDBJ databases">
        <authorList>
            <person name="Lee K."/>
            <person name="Lim J.Y."/>
            <person name="Hwang I."/>
        </authorList>
    </citation>
    <scope>NUCLEOTIDE SEQUENCE [LARGE SCALE GENOMIC DNA]</scope>
    <source>
        <strain evidence="1 2">KL28</strain>
    </source>
</reference>
<dbReference type="OrthoDB" id="6997287at2"/>
<gene>
    <name evidence="1" type="ORF">PSAKL28_16830</name>
</gene>
<evidence type="ECO:0000313" key="1">
    <source>
        <dbReference type="EMBL" id="AIL60908.1"/>
    </source>
</evidence>
<evidence type="ECO:0000313" key="2">
    <source>
        <dbReference type="Proteomes" id="UP000028931"/>
    </source>
</evidence>
<dbReference type="RefSeq" id="WP_038608971.1">
    <property type="nucleotide sequence ID" value="NZ_CP009048.1"/>
</dbReference>
<dbReference type="EMBL" id="CP009048">
    <property type="protein sequence ID" value="AIL60908.1"/>
    <property type="molecule type" value="Genomic_DNA"/>
</dbReference>
<sequence>MSKRKPHNMRARIERACRALLGTNHVAVVNIDPSGQQCLVNWKNCSRIRSRQIVDAVCDIPHRWTIYLSVMCVGTSGEQYCKSVEVAPQGNYLASHLTDVIEATYTDLRAQCNPQHVVASGWIAIPADLTLEEAQAAAVLEAVGAWRQQKVAA</sequence>
<dbReference type="KEGG" id="palk:PSAKL28_16830"/>